<dbReference type="Proteomes" id="UP000281564">
    <property type="component" value="Unassembled WGS sequence"/>
</dbReference>
<accession>A0A3A6PXS9</accession>
<organism evidence="2 3">
    <name type="scientific">Halonotius pteroides</name>
    <dbReference type="NCBI Taxonomy" id="268735"/>
    <lineage>
        <taxon>Archaea</taxon>
        <taxon>Methanobacteriati</taxon>
        <taxon>Methanobacteriota</taxon>
        <taxon>Stenosarchaea group</taxon>
        <taxon>Halobacteria</taxon>
        <taxon>Halobacteriales</taxon>
        <taxon>Haloferacaceae</taxon>
        <taxon>Halonotius</taxon>
    </lineage>
</organism>
<reference evidence="2 3" key="1">
    <citation type="submission" date="2018-06" db="EMBL/GenBank/DDBJ databases">
        <title>Halonotius sp. F13-13 a new haloarchaeeon isolated from a solar saltern from Isla Cristina, Huelva, Spain.</title>
        <authorList>
            <person name="Duran-Viseras A."/>
            <person name="Sanchez-Porro C."/>
            <person name="Ventosa A."/>
        </authorList>
    </citation>
    <scope>NUCLEOTIDE SEQUENCE [LARGE SCALE GENOMIC DNA]</scope>
    <source>
        <strain evidence="2 3">CECT 7525</strain>
    </source>
</reference>
<protein>
    <submittedName>
        <fullName evidence="2">Uncharacterized protein</fullName>
    </submittedName>
</protein>
<gene>
    <name evidence="2" type="ORF">DP106_12830</name>
</gene>
<evidence type="ECO:0000313" key="3">
    <source>
        <dbReference type="Proteomes" id="UP000281564"/>
    </source>
</evidence>
<comment type="caution">
    <text evidence="2">The sequence shown here is derived from an EMBL/GenBank/DDBJ whole genome shotgun (WGS) entry which is preliminary data.</text>
</comment>
<dbReference type="EMBL" id="QMDW01000024">
    <property type="protein sequence ID" value="RJX48204.1"/>
    <property type="molecule type" value="Genomic_DNA"/>
</dbReference>
<dbReference type="AlphaFoldDB" id="A0A3A6PXS9"/>
<evidence type="ECO:0000313" key="2">
    <source>
        <dbReference type="EMBL" id="RJX48204.1"/>
    </source>
</evidence>
<proteinExistence type="predicted"/>
<dbReference type="OrthoDB" id="334117at2157"/>
<sequence length="146" mass="16128">MAPEQSVVTFSVGDSVADTGDDDPDGAIVVNCPTDKTIADWKHETDSGTTTAAAESPEYLADEQLIIVAFRDAIADTPDNWQNLDPDTLFEQVVEHDINQYGFRAGRLEQIEPGELGVCKDKLQDCNTKFQAQYSGDRTQFLSLRR</sequence>
<feature type="region of interest" description="Disordered" evidence="1">
    <location>
        <begin position="1"/>
        <end position="26"/>
    </location>
</feature>
<name>A0A3A6PXS9_9EURY</name>
<keyword evidence="3" id="KW-1185">Reference proteome</keyword>
<dbReference type="RefSeq" id="WP_120085901.1">
    <property type="nucleotide sequence ID" value="NZ_QMDW01000024.1"/>
</dbReference>
<evidence type="ECO:0000256" key="1">
    <source>
        <dbReference type="SAM" id="MobiDB-lite"/>
    </source>
</evidence>